<dbReference type="Gene3D" id="3.40.50.10350">
    <property type="entry name" value="Glycerate kinase, domain 1"/>
    <property type="match status" value="1"/>
</dbReference>
<dbReference type="InterPro" id="IPR018197">
    <property type="entry name" value="Glycerate_kinase_RE-like"/>
</dbReference>
<dbReference type="GO" id="GO:0016301">
    <property type="term" value="F:kinase activity"/>
    <property type="evidence" value="ECO:0007669"/>
    <property type="project" value="UniProtKB-KW"/>
</dbReference>
<accession>A0ABT0LF24</accession>
<dbReference type="PANTHER" id="PTHR21599:SF0">
    <property type="entry name" value="GLYCERATE KINASE"/>
    <property type="match status" value="1"/>
</dbReference>
<dbReference type="InterPro" id="IPR036129">
    <property type="entry name" value="Glycerate_kinase_sf"/>
</dbReference>
<dbReference type="PANTHER" id="PTHR21599">
    <property type="entry name" value="GLYCERATE KINASE"/>
    <property type="match status" value="1"/>
</dbReference>
<comment type="similarity">
    <text evidence="1 4">Belongs to the glycerate kinase type-1 family.</text>
</comment>
<evidence type="ECO:0000256" key="5">
    <source>
        <dbReference type="SAM" id="MobiDB-lite"/>
    </source>
</evidence>
<feature type="compositionally biased region" description="Low complexity" evidence="5">
    <location>
        <begin position="91"/>
        <end position="107"/>
    </location>
</feature>
<evidence type="ECO:0000256" key="3">
    <source>
        <dbReference type="ARBA" id="ARBA00022777"/>
    </source>
</evidence>
<dbReference type="EMBL" id="JAKIKS010000081">
    <property type="protein sequence ID" value="MCL1126283.1"/>
    <property type="molecule type" value="Genomic_DNA"/>
</dbReference>
<keyword evidence="7" id="KW-1185">Reference proteome</keyword>
<evidence type="ECO:0000313" key="6">
    <source>
        <dbReference type="EMBL" id="MCL1126283.1"/>
    </source>
</evidence>
<dbReference type="RefSeq" id="WP_248941673.1">
    <property type="nucleotide sequence ID" value="NZ_JAKIKS010000081.1"/>
</dbReference>
<protein>
    <submittedName>
        <fullName evidence="6">Glycerate kinase</fullName>
    </submittedName>
</protein>
<name>A0ABT0LF24_9GAMM</name>
<evidence type="ECO:0000256" key="4">
    <source>
        <dbReference type="PIRNR" id="PIRNR006078"/>
    </source>
</evidence>
<evidence type="ECO:0000313" key="7">
    <source>
        <dbReference type="Proteomes" id="UP001203423"/>
    </source>
</evidence>
<dbReference type="Proteomes" id="UP001203423">
    <property type="component" value="Unassembled WGS sequence"/>
</dbReference>
<evidence type="ECO:0000256" key="1">
    <source>
        <dbReference type="ARBA" id="ARBA00006284"/>
    </source>
</evidence>
<dbReference type="InterPro" id="IPR004381">
    <property type="entry name" value="Glycerate_kinase"/>
</dbReference>
<feature type="region of interest" description="Disordered" evidence="5">
    <location>
        <begin position="90"/>
        <end position="109"/>
    </location>
</feature>
<keyword evidence="3 4" id="KW-0418">Kinase</keyword>
<organism evidence="6 7">
    <name type="scientific">Shewanella surugensis</name>
    <dbReference type="NCBI Taxonomy" id="212020"/>
    <lineage>
        <taxon>Bacteria</taxon>
        <taxon>Pseudomonadati</taxon>
        <taxon>Pseudomonadota</taxon>
        <taxon>Gammaproteobacteria</taxon>
        <taxon>Alteromonadales</taxon>
        <taxon>Shewanellaceae</taxon>
        <taxon>Shewanella</taxon>
    </lineage>
</organism>
<dbReference type="Pfam" id="PF02595">
    <property type="entry name" value="Gly_kinase"/>
    <property type="match status" value="1"/>
</dbReference>
<dbReference type="Gene3D" id="3.90.1510.10">
    <property type="entry name" value="Glycerate kinase, domain 2"/>
    <property type="match status" value="1"/>
</dbReference>
<dbReference type="InterPro" id="IPR018193">
    <property type="entry name" value="Glyc_kinase_flavodox-like_fold"/>
</dbReference>
<evidence type="ECO:0000256" key="2">
    <source>
        <dbReference type="ARBA" id="ARBA00022679"/>
    </source>
</evidence>
<reference evidence="6 7" key="1">
    <citation type="submission" date="2022-01" db="EMBL/GenBank/DDBJ databases">
        <title>Whole genome-based taxonomy of the Shewanellaceae.</title>
        <authorList>
            <person name="Martin-Rodriguez A.J."/>
        </authorList>
    </citation>
    <scope>NUCLEOTIDE SEQUENCE [LARGE SCALE GENOMIC DNA]</scope>
    <source>
        <strain evidence="6 7">DSM 17177</strain>
    </source>
</reference>
<keyword evidence="2 4" id="KW-0808">Transferase</keyword>
<proteinExistence type="inferred from homology"/>
<dbReference type="NCBIfam" id="TIGR00045">
    <property type="entry name" value="glycerate kinase"/>
    <property type="match status" value="1"/>
</dbReference>
<dbReference type="PIRSF" id="PIRSF006078">
    <property type="entry name" value="GlxK"/>
    <property type="match status" value="1"/>
</dbReference>
<comment type="caution">
    <text evidence="6">The sequence shown here is derived from an EMBL/GenBank/DDBJ whole genome shotgun (WGS) entry which is preliminary data.</text>
</comment>
<sequence>MKIVIAPDSFKESLTAIEVANEIEKGFREVFPHAQYINQPIADGGEGTVDVMVAATNGQKVTLDVTGPLGASVSAYYGILGNKLMADPRSDNASSVNSNSDHLSSVNTSPNHQQTAVIEVAKASGLHLIPSHLRHPDMTTSYGTGELILDALNRGIKHIILGLGGSATNDGGAGILSALGIRFLDKNNHILKPGGIYLKDLCILDTTELNPLVNQCQFELACDVTNPLCGKAGASHIFGPQKGADAETANQLDNALSHFADIITQTGREDHRNSAGAGAAGGIGFGLMSLTQATLKSGIDIVMEITQLSEKMKEADLVITGEGCLDSQTLNGKAPMGVTRLANQQGINVIAIGGSVSENANMLLDHGLCALFAITPGHHPLPTLLKRAKPHLYACSRNIAALYKIIPKKS</sequence>
<gene>
    <name evidence="6" type="ORF">L2764_17800</name>
</gene>
<dbReference type="SUPFAM" id="SSF110738">
    <property type="entry name" value="Glycerate kinase I"/>
    <property type="match status" value="1"/>
</dbReference>